<dbReference type="InterPro" id="IPR042449">
    <property type="entry name" value="Ub-E1_IAD_1"/>
</dbReference>
<protein>
    <recommendedName>
        <fullName evidence="4">E1 ubiquitin-activating enzyme</fullName>
        <ecNumber evidence="4">6.2.1.45</ecNumber>
    </recommendedName>
</protein>
<evidence type="ECO:0000256" key="1">
    <source>
        <dbReference type="ARBA" id="ARBA00000488"/>
    </source>
</evidence>
<keyword evidence="8 10" id="KW-0067">ATP-binding</keyword>
<evidence type="ECO:0000313" key="13">
    <source>
        <dbReference type="Proteomes" id="UP000323011"/>
    </source>
</evidence>
<dbReference type="NCBIfam" id="TIGR01408">
    <property type="entry name" value="Ube1"/>
    <property type="match status" value="1"/>
</dbReference>
<evidence type="ECO:0000256" key="9">
    <source>
        <dbReference type="PROSITE-ProRule" id="PRU10132"/>
    </source>
</evidence>
<dbReference type="Gene3D" id="1.10.10.2660">
    <property type="entry name" value="Ubiquitin-activating enzyme E1, SCCH domain"/>
    <property type="match status" value="1"/>
</dbReference>
<evidence type="ECO:0000256" key="4">
    <source>
        <dbReference type="ARBA" id="ARBA00012990"/>
    </source>
</evidence>
<feature type="domain" description="Ubiquitin-activating enzyme E1 C-terminal" evidence="11">
    <location>
        <begin position="932"/>
        <end position="1073"/>
    </location>
</feature>
<evidence type="ECO:0000256" key="2">
    <source>
        <dbReference type="ARBA" id="ARBA00004906"/>
    </source>
</evidence>
<comment type="pathway">
    <text evidence="2">Protein modification; protein ubiquitination.</text>
</comment>
<evidence type="ECO:0000259" key="11">
    <source>
        <dbReference type="SMART" id="SM00985"/>
    </source>
</evidence>
<proteinExistence type="inferred from homology"/>
<dbReference type="EC" id="6.2.1.45" evidence="4"/>
<dbReference type="GO" id="GO:0005524">
    <property type="term" value="F:ATP binding"/>
    <property type="evidence" value="ECO:0007669"/>
    <property type="project" value="UniProtKB-KW"/>
</dbReference>
<dbReference type="PRINTS" id="PR01849">
    <property type="entry name" value="UBIQUITINACT"/>
</dbReference>
<organism evidence="12 13">
    <name type="scientific">Cafeteria roenbergensis</name>
    <name type="common">Marine flagellate</name>
    <dbReference type="NCBI Taxonomy" id="33653"/>
    <lineage>
        <taxon>Eukaryota</taxon>
        <taxon>Sar</taxon>
        <taxon>Stramenopiles</taxon>
        <taxon>Bigyra</taxon>
        <taxon>Opalozoa</taxon>
        <taxon>Bicosoecida</taxon>
        <taxon>Cafeteriaceae</taxon>
        <taxon>Cafeteria</taxon>
    </lineage>
</organism>
<dbReference type="FunFam" id="3.40.50.720:FF:000015">
    <property type="entry name" value="Ubiquitin-activating enzyme E1 1"/>
    <property type="match status" value="1"/>
</dbReference>
<dbReference type="InterPro" id="IPR042063">
    <property type="entry name" value="Ubi_acti_E1_SCCH"/>
</dbReference>
<dbReference type="InterPro" id="IPR033127">
    <property type="entry name" value="UBQ-activ_enz_E1_Cys_AS"/>
</dbReference>
<evidence type="ECO:0000256" key="8">
    <source>
        <dbReference type="ARBA" id="ARBA00022840"/>
    </source>
</evidence>
<dbReference type="EMBL" id="VLTN01000004">
    <property type="protein sequence ID" value="KAA0156199.1"/>
    <property type="molecule type" value="Genomic_DNA"/>
</dbReference>
<evidence type="ECO:0000256" key="7">
    <source>
        <dbReference type="ARBA" id="ARBA00022786"/>
    </source>
</evidence>
<dbReference type="GO" id="GO:0031510">
    <property type="term" value="C:SUMO activating enzyme complex"/>
    <property type="evidence" value="ECO:0007669"/>
    <property type="project" value="TreeGrafter"/>
</dbReference>
<dbReference type="PANTHER" id="PTHR10953:SF4">
    <property type="entry name" value="UBIQUITIN-ACTIVATING ENZYME E1 C-TERMINAL DOMAIN-CONTAINING PROTEIN"/>
    <property type="match status" value="1"/>
</dbReference>
<comment type="caution">
    <text evidence="12">The sequence shown here is derived from an EMBL/GenBank/DDBJ whole genome shotgun (WGS) entry which is preliminary data.</text>
</comment>
<dbReference type="InterPro" id="IPR042302">
    <property type="entry name" value="E1_FCCH_sf"/>
</dbReference>
<dbReference type="GO" id="GO:0016925">
    <property type="term" value="P:protein sumoylation"/>
    <property type="evidence" value="ECO:0007669"/>
    <property type="project" value="TreeGrafter"/>
</dbReference>
<keyword evidence="6 10" id="KW-0547">Nucleotide-binding</keyword>
<keyword evidence="7 10" id="KW-0833">Ubl conjugation pathway</keyword>
<dbReference type="InterPro" id="IPR018965">
    <property type="entry name" value="Ub-activating_enz_E1_C"/>
</dbReference>
<dbReference type="AlphaFoldDB" id="A0A5A8CU08"/>
<dbReference type="InterPro" id="IPR045886">
    <property type="entry name" value="ThiF/MoeB/HesA"/>
</dbReference>
<dbReference type="SUPFAM" id="SSF69572">
    <property type="entry name" value="Activating enzymes of the ubiquitin-like proteins"/>
    <property type="match status" value="2"/>
</dbReference>
<dbReference type="Pfam" id="PF10585">
    <property type="entry name" value="UBA_E1_SCCH"/>
    <property type="match status" value="1"/>
</dbReference>
<comment type="similarity">
    <text evidence="3 10">Belongs to the ubiquitin-activating E1 family.</text>
</comment>
<evidence type="ECO:0000256" key="5">
    <source>
        <dbReference type="ARBA" id="ARBA00022598"/>
    </source>
</evidence>
<evidence type="ECO:0000256" key="3">
    <source>
        <dbReference type="ARBA" id="ARBA00005673"/>
    </source>
</evidence>
<gene>
    <name evidence="12" type="ORF">FNF29_00989</name>
</gene>
<dbReference type="Gene3D" id="3.10.290.60">
    <property type="entry name" value="Ubiquitin-activating enzyme E1, UFD domain"/>
    <property type="match status" value="1"/>
</dbReference>
<evidence type="ECO:0000256" key="6">
    <source>
        <dbReference type="ARBA" id="ARBA00022741"/>
    </source>
</evidence>
<dbReference type="Gene3D" id="3.40.50.12550">
    <property type="entry name" value="Ubiquitin-activating enzyme E1, inactive adenylation domain, subdomain 2"/>
    <property type="match status" value="1"/>
</dbReference>
<name>A0A5A8CU08_CAFRO</name>
<sequence length="1077" mass="117046">MAAAAAASSAAAGAADGVDTNLYSRQIGVYGMETMGKLIAMKVLIVGLKGVGIETAKNLTLAGPQSVTLYDPTVTEAADLGCNYYLEASHVGKVRRDEASAARVKELNSYVRVSALEPENGKDLSTADLAKFDLVVFCDEGPAGFVRPRSELEAFNEFCRTQATPIGFIVASVRGVSGMAFLDFGDAHVVFDSNGEQNRVATISNISNGPVTKVMTEDTKRHGFEDGDFVVFRDVEGMDKLNDGEPRKICNVTAHGFDIEEDSSSYGEFVVCSATVEQTKVPHPVAFASYADRRLNPVPADDPMGCLITADYSKFGRPMQLHVAYAAVDDFAASNGGRLPKPHDEADAAAVVEAAKALCAAAHASGADTQLPKPEDVEADVVAMVAKRAVYELQSLAAFFGGVVAQEVVKFTGKYSPLRQFFYLDAFETIAEEGHDLAAKDVSEFAVSGTRYDHVVGLFGSRYAEHLQSRKVFLVGSGALGCEFLKNFAMMGLGCGADGRVTVTDMDNIEVSNLNRQFLFRPEDVGKAKSVCAAAAAKAMNPDLKVEALEVPVGPDTESTFDDAFWSGLDLVTNALDNVKARLYVDGICVFYRKPLIESGTLGTKANTQVVAPFITESYGDSQDPEEDSIPMCTLKNFPHAIEHCIEWARDMFQGAFTDSVQEAAAFRDAPEEWVKKTLEEPNAFTRRQKLEGVVNAIDLAGRADWRTCVEEARKLFHTHYYTNICQLLHNFPKDYVNKETGVPFWSGHKRAPQPLEFSIDEPEHLGFVAHTAALIADNFGIAVPSNWSDIEALRELTASMPQPAFVPKAVVIKSGEDDDAVEGGDDDDKVAVEAADKLRSIAASKAAELAALKLAAADFEKDDDTNHHIDFIAAASNLRASNYRIPTVPRHRVKIIAGKIIPAIATTTCAVTGLVGIEILKTFRVPKIEAFRNTFLNLAINMYAMSEPMPPKKTVSKEYDPVTMGPLRAQPEGFTPWDRIEIDGSEAMTVAELRDNIAASQKVDIDILSVTVNGETKMMYAPLFAPSHRARETRPVVDVCREMGMDLPEKRRYVMMDVACSDSDGDVAVPRIMFKF</sequence>
<dbReference type="InterPro" id="IPR000594">
    <property type="entry name" value="ThiF_NAD_FAD-bd"/>
</dbReference>
<keyword evidence="5 10" id="KW-0436">Ligase</keyword>
<dbReference type="Pfam" id="PF09358">
    <property type="entry name" value="E1_UFD"/>
    <property type="match status" value="1"/>
</dbReference>
<dbReference type="UniPathway" id="UPA00143"/>
<dbReference type="GO" id="GO:0004839">
    <property type="term" value="F:ubiquitin activating enzyme activity"/>
    <property type="evidence" value="ECO:0007669"/>
    <property type="project" value="UniProtKB-EC"/>
</dbReference>
<dbReference type="PROSITE" id="PS00865">
    <property type="entry name" value="UBIQUITIN_ACTIVAT_2"/>
    <property type="match status" value="1"/>
</dbReference>
<dbReference type="Gene3D" id="3.40.50.720">
    <property type="entry name" value="NAD(P)-binding Rossmann-like Domain"/>
    <property type="match status" value="1"/>
</dbReference>
<reference evidence="12 13" key="1">
    <citation type="submission" date="2019-07" db="EMBL/GenBank/DDBJ databases">
        <title>Genomes of Cafeteria roenbergensis.</title>
        <authorList>
            <person name="Fischer M.G."/>
            <person name="Hackl T."/>
            <person name="Roman M."/>
        </authorList>
    </citation>
    <scope>NUCLEOTIDE SEQUENCE [LARGE SCALE GENOMIC DNA]</scope>
    <source>
        <strain evidence="12 13">BVI</strain>
    </source>
</reference>
<dbReference type="SMART" id="SM00985">
    <property type="entry name" value="UBA_e1_C"/>
    <property type="match status" value="1"/>
</dbReference>
<dbReference type="Gene3D" id="3.50.50.80">
    <property type="entry name" value="Ubiquitin-activating enzyme E1, inactive adenylation domain, subdomain 1"/>
    <property type="match status" value="1"/>
</dbReference>
<evidence type="ECO:0000256" key="10">
    <source>
        <dbReference type="RuleBase" id="RU000519"/>
    </source>
</evidence>
<comment type="catalytic activity">
    <reaction evidence="1">
        <text>ATP + ubiquitin + [E1 ubiquitin-activating enzyme]-L-cysteine = AMP + diphosphate + S-ubiquitinyl-[E1 ubiquitin-activating enzyme]-L-cysteine.</text>
        <dbReference type="EC" id="6.2.1.45"/>
    </reaction>
</comment>
<dbReference type="Gene3D" id="2.40.30.180">
    <property type="entry name" value="Ubiquitin-activating enzyme E1, FCCH domain"/>
    <property type="match status" value="1"/>
</dbReference>
<dbReference type="Pfam" id="PF00899">
    <property type="entry name" value="ThiF"/>
    <property type="match status" value="2"/>
</dbReference>
<feature type="active site" description="Glycyl thioester intermediate" evidence="9">
    <location>
        <position position="633"/>
    </location>
</feature>
<dbReference type="OMA" id="FVSPMQT"/>
<dbReference type="GO" id="GO:0005737">
    <property type="term" value="C:cytoplasm"/>
    <property type="evidence" value="ECO:0007669"/>
    <property type="project" value="TreeGrafter"/>
</dbReference>
<dbReference type="InterPro" id="IPR018075">
    <property type="entry name" value="UBQ-activ_enz_E1"/>
</dbReference>
<dbReference type="InterPro" id="IPR000011">
    <property type="entry name" value="UBQ/SUMO-activ_enz_E1-like"/>
</dbReference>
<dbReference type="InterPro" id="IPR019572">
    <property type="entry name" value="UBA_E1_SCCH"/>
</dbReference>
<dbReference type="Proteomes" id="UP000323011">
    <property type="component" value="Unassembled WGS sequence"/>
</dbReference>
<dbReference type="PANTHER" id="PTHR10953">
    <property type="entry name" value="UBIQUITIN-ACTIVATING ENZYME E1"/>
    <property type="match status" value="1"/>
</dbReference>
<dbReference type="InterPro" id="IPR035985">
    <property type="entry name" value="Ubiquitin-activating_enz"/>
</dbReference>
<dbReference type="GO" id="GO:0019948">
    <property type="term" value="F:SUMO activating enzyme activity"/>
    <property type="evidence" value="ECO:0007669"/>
    <property type="project" value="TreeGrafter"/>
</dbReference>
<evidence type="ECO:0000313" key="12">
    <source>
        <dbReference type="EMBL" id="KAA0156199.1"/>
    </source>
</evidence>
<keyword evidence="13" id="KW-1185">Reference proteome</keyword>
<accession>A0A5A8CU08</accession>
<dbReference type="InterPro" id="IPR038252">
    <property type="entry name" value="UBA_E1_C_sf"/>
</dbReference>